<keyword evidence="9" id="KW-1185">Reference proteome</keyword>
<keyword evidence="4 7" id="KW-0808">Transferase</keyword>
<dbReference type="OrthoDB" id="17415at2759"/>
<evidence type="ECO:0000256" key="2">
    <source>
        <dbReference type="ARBA" id="ARBA00005891"/>
    </source>
</evidence>
<dbReference type="GO" id="GO:0032259">
    <property type="term" value="P:methylation"/>
    <property type="evidence" value="ECO:0007669"/>
    <property type="project" value="UniProtKB-KW"/>
</dbReference>
<organism evidence="8 9">
    <name type="scientific">Tortispora caseinolytica NRRL Y-17796</name>
    <dbReference type="NCBI Taxonomy" id="767744"/>
    <lineage>
        <taxon>Eukaryota</taxon>
        <taxon>Fungi</taxon>
        <taxon>Dikarya</taxon>
        <taxon>Ascomycota</taxon>
        <taxon>Saccharomycotina</taxon>
        <taxon>Trigonopsidomycetes</taxon>
        <taxon>Trigonopsidales</taxon>
        <taxon>Trigonopsidaceae</taxon>
        <taxon>Tortispora</taxon>
    </lineage>
</organism>
<dbReference type="EMBL" id="KV453842">
    <property type="protein sequence ID" value="ODV90069.1"/>
    <property type="molecule type" value="Genomic_DNA"/>
</dbReference>
<dbReference type="GO" id="GO:0005739">
    <property type="term" value="C:mitochondrion"/>
    <property type="evidence" value="ECO:0007669"/>
    <property type="project" value="UniProtKB-SubCell"/>
</dbReference>
<protein>
    <recommendedName>
        <fullName evidence="7">Protein arginine methyltransferase NDUFAF7</fullName>
        <ecNumber evidence="7">2.1.1.320</ecNumber>
    </recommendedName>
</protein>
<dbReference type="EC" id="2.1.1.320" evidence="7"/>
<dbReference type="PANTHER" id="PTHR12049">
    <property type="entry name" value="PROTEIN ARGININE METHYLTRANSFERASE NDUFAF7, MITOCHONDRIAL"/>
    <property type="match status" value="1"/>
</dbReference>
<evidence type="ECO:0000313" key="8">
    <source>
        <dbReference type="EMBL" id="ODV90069.1"/>
    </source>
</evidence>
<gene>
    <name evidence="8" type="ORF">CANCADRAFT_24498</name>
</gene>
<reference evidence="9" key="1">
    <citation type="submission" date="2016-02" db="EMBL/GenBank/DDBJ databases">
        <title>Comparative genomics of biotechnologically important yeasts.</title>
        <authorList>
            <consortium name="DOE Joint Genome Institute"/>
            <person name="Riley R."/>
            <person name="Haridas S."/>
            <person name="Wolfe K.H."/>
            <person name="Lopes M.R."/>
            <person name="Hittinger C.T."/>
            <person name="Goker M."/>
            <person name="Salamov A."/>
            <person name="Wisecaver J."/>
            <person name="Long T.M."/>
            <person name="Aerts A.L."/>
            <person name="Barry K."/>
            <person name="Choi C."/>
            <person name="Clum A."/>
            <person name="Coughlan A.Y."/>
            <person name="Deshpande S."/>
            <person name="Douglass A.P."/>
            <person name="Hanson S.J."/>
            <person name="Klenk H.-P."/>
            <person name="Labutti K."/>
            <person name="Lapidus A."/>
            <person name="Lindquist E."/>
            <person name="Lipzen A."/>
            <person name="Meier-Kolthoff J.P."/>
            <person name="Ohm R.A."/>
            <person name="Otillar R.P."/>
            <person name="Pangilinan J."/>
            <person name="Peng Y."/>
            <person name="Rokas A."/>
            <person name="Rosa C.A."/>
            <person name="Scheuner C."/>
            <person name="Sibirny A.A."/>
            <person name="Slot J.C."/>
            <person name="Stielow J.B."/>
            <person name="Sun H."/>
            <person name="Kurtzman C.P."/>
            <person name="Blackwell M."/>
            <person name="Jeffries T.W."/>
            <person name="Grigoriev I.V."/>
        </authorList>
    </citation>
    <scope>NUCLEOTIDE SEQUENCE [LARGE SCALE GENOMIC DNA]</scope>
    <source>
        <strain evidence="9">NRRL Y-17796</strain>
    </source>
</reference>
<sequence>MLSRTKERPRGVKMLTRSFIADSLYHPSYGYFSRAVNIFSPKTPYVFSTFPGAEDFLIEWTKNFNEAKEAAGKQDLRYGTQVWHTPTELFRPYYGEAFARYIVAHHDPVERLNIYEMGAGNGTLMDNILSYLKLHHLDLYRRTTYNIIEITGQLAEKQKKVLAKHPNRIKISNKSIFDWNTPVNEPCFFIAAEVFDNFPHDVLRYDNITDTPYQGYVMVDGDGDFHEFFSPDLDPLAKKFLEYRSKDLTLVSNAGRTHPLNQPRWWRRTKSLMPVLGKPLSDPEYIPTKYVEFLHILQKYFPNHKLIATDFHSLKDTIPGYNAPVTQTLMDGKMIPVSTYMTHQGFFDIMFPTDFRLAAHLYKQVTGKNAETKSHREFLEPYTSLQDTEVRSGENPMLDFYQNASFLISNSPGSARLS</sequence>
<dbReference type="Gene3D" id="3.40.50.12710">
    <property type="match status" value="1"/>
</dbReference>
<evidence type="ECO:0000256" key="7">
    <source>
        <dbReference type="RuleBase" id="RU364114"/>
    </source>
</evidence>
<evidence type="ECO:0000256" key="6">
    <source>
        <dbReference type="ARBA" id="ARBA00048612"/>
    </source>
</evidence>
<dbReference type="Pfam" id="PF02636">
    <property type="entry name" value="Methyltransf_28"/>
    <property type="match status" value="1"/>
</dbReference>
<proteinExistence type="inferred from homology"/>
<evidence type="ECO:0000256" key="1">
    <source>
        <dbReference type="ARBA" id="ARBA00004173"/>
    </source>
</evidence>
<keyword evidence="3 7" id="KW-0489">Methyltransferase</keyword>
<dbReference type="AlphaFoldDB" id="A0A1E4TEA7"/>
<evidence type="ECO:0000256" key="3">
    <source>
        <dbReference type="ARBA" id="ARBA00022603"/>
    </source>
</evidence>
<dbReference type="InterPro" id="IPR003788">
    <property type="entry name" value="NDUFAF7"/>
</dbReference>
<evidence type="ECO:0000256" key="4">
    <source>
        <dbReference type="ARBA" id="ARBA00022679"/>
    </source>
</evidence>
<comment type="function">
    <text evidence="7">Arginine methyltransferase involved in the assembly or stability of mitochondrial NADH:ubiquinone oxidoreductase complex (complex I).</text>
</comment>
<dbReference type="PANTHER" id="PTHR12049:SF5">
    <property type="entry name" value="PROTEIN ARGININE METHYLTRANSFERASE NDUFAF7 HOMOLOG, MITOCHONDRIAL"/>
    <property type="match status" value="1"/>
</dbReference>
<comment type="subcellular location">
    <subcellularLocation>
        <location evidence="1 7">Mitochondrion</location>
    </subcellularLocation>
</comment>
<dbReference type="InterPro" id="IPR029063">
    <property type="entry name" value="SAM-dependent_MTases_sf"/>
</dbReference>
<dbReference type="GO" id="GO:0035243">
    <property type="term" value="F:protein-arginine omega-N symmetric methyltransferase activity"/>
    <property type="evidence" value="ECO:0007669"/>
    <property type="project" value="UniProtKB-EC"/>
</dbReference>
<dbReference type="InterPro" id="IPR038375">
    <property type="entry name" value="NDUFAF7_sf"/>
</dbReference>
<comment type="similarity">
    <text evidence="2 7">Belongs to the NDUFAF7 family.</text>
</comment>
<dbReference type="Proteomes" id="UP000095023">
    <property type="component" value="Unassembled WGS sequence"/>
</dbReference>
<keyword evidence="5 7" id="KW-0496">Mitochondrion</keyword>
<comment type="catalytic activity">
    <reaction evidence="6 7">
        <text>L-arginyl-[protein] + 2 S-adenosyl-L-methionine = N(omega),N(omega)'-dimethyl-L-arginyl-[protein] + 2 S-adenosyl-L-homocysteine + 2 H(+)</text>
        <dbReference type="Rhea" id="RHEA:48108"/>
        <dbReference type="Rhea" id="RHEA-COMP:10532"/>
        <dbReference type="Rhea" id="RHEA-COMP:11992"/>
        <dbReference type="ChEBI" id="CHEBI:15378"/>
        <dbReference type="ChEBI" id="CHEBI:29965"/>
        <dbReference type="ChEBI" id="CHEBI:57856"/>
        <dbReference type="ChEBI" id="CHEBI:59789"/>
        <dbReference type="ChEBI" id="CHEBI:88221"/>
        <dbReference type="EC" id="2.1.1.320"/>
    </reaction>
</comment>
<name>A0A1E4TEA7_9ASCO</name>
<evidence type="ECO:0000313" key="9">
    <source>
        <dbReference type="Proteomes" id="UP000095023"/>
    </source>
</evidence>
<dbReference type="SUPFAM" id="SSF53335">
    <property type="entry name" value="S-adenosyl-L-methionine-dependent methyltransferases"/>
    <property type="match status" value="1"/>
</dbReference>
<evidence type="ECO:0000256" key="5">
    <source>
        <dbReference type="ARBA" id="ARBA00023128"/>
    </source>
</evidence>
<accession>A0A1E4TEA7</accession>